<feature type="transmembrane region" description="Helical" evidence="1">
    <location>
        <begin position="12"/>
        <end position="38"/>
    </location>
</feature>
<evidence type="ECO:0000313" key="2">
    <source>
        <dbReference type="EMBL" id="MDQ0233168.1"/>
    </source>
</evidence>
<evidence type="ECO:0000313" key="3">
    <source>
        <dbReference type="Proteomes" id="UP001234495"/>
    </source>
</evidence>
<keyword evidence="3" id="KW-1185">Reference proteome</keyword>
<dbReference type="InterPro" id="IPR018710">
    <property type="entry name" value="DUF2232"/>
</dbReference>
<sequence length="311" mass="34989">MKRTQVITEGAILLALFLLFLMIALYVPVIGTILLFILPLPFIIFTQRHGISLSIVLLITGCILSIIFGNVTNILIAAMFGSTGIVMGLMYRRRQTIGAIIGGSLAYTLGLIIIYIGTIYLLNIDLIKDSFQLMRDSIQQSKSLINSLNPDVDVNQQIKQVESGLKLMEVIIPSVIVITGVIFAFISHSFAIPILQRLRLDVPPIKLFREMKLPTSLVWYYLFVTVLSMFKTDSGGFYYIAVSNIFIILQFFIILQGCSFIFYYVYRKGLPKAIAYIAVIGSILIPILLYIVRILGIIDLCFPLRDKMEKK</sequence>
<feature type="transmembrane region" description="Helical" evidence="1">
    <location>
        <begin position="50"/>
        <end position="68"/>
    </location>
</feature>
<name>A0ABT9ZLM0_9BACI</name>
<comment type="caution">
    <text evidence="2">The sequence shown here is derived from an EMBL/GenBank/DDBJ whole genome shotgun (WGS) entry which is preliminary data.</text>
</comment>
<feature type="transmembrane region" description="Helical" evidence="1">
    <location>
        <begin position="170"/>
        <end position="192"/>
    </location>
</feature>
<feature type="transmembrane region" description="Helical" evidence="1">
    <location>
        <begin position="98"/>
        <end position="122"/>
    </location>
</feature>
<feature type="transmembrane region" description="Helical" evidence="1">
    <location>
        <begin position="273"/>
        <end position="298"/>
    </location>
</feature>
<organism evidence="2 3">
    <name type="scientific">Metabacillus malikii</name>
    <dbReference type="NCBI Taxonomy" id="1504265"/>
    <lineage>
        <taxon>Bacteria</taxon>
        <taxon>Bacillati</taxon>
        <taxon>Bacillota</taxon>
        <taxon>Bacilli</taxon>
        <taxon>Bacillales</taxon>
        <taxon>Bacillaceae</taxon>
        <taxon>Metabacillus</taxon>
    </lineage>
</organism>
<dbReference type="PANTHER" id="PTHR41324:SF1">
    <property type="entry name" value="DUF2232 DOMAIN-CONTAINING PROTEIN"/>
    <property type="match status" value="1"/>
</dbReference>
<gene>
    <name evidence="2" type="ORF">J2S19_004509</name>
</gene>
<feature type="transmembrane region" description="Helical" evidence="1">
    <location>
        <begin position="213"/>
        <end position="230"/>
    </location>
</feature>
<dbReference type="RefSeq" id="WP_307346115.1">
    <property type="nucleotide sequence ID" value="NZ_JAUSUD010000032.1"/>
</dbReference>
<evidence type="ECO:0000256" key="1">
    <source>
        <dbReference type="SAM" id="Phobius"/>
    </source>
</evidence>
<protein>
    <submittedName>
        <fullName evidence="2">Uncharacterized protein YybS (DUF2232 family)</fullName>
    </submittedName>
</protein>
<feature type="transmembrane region" description="Helical" evidence="1">
    <location>
        <begin position="236"/>
        <end position="266"/>
    </location>
</feature>
<dbReference type="PANTHER" id="PTHR41324">
    <property type="entry name" value="MEMBRANE PROTEIN-RELATED"/>
    <property type="match status" value="1"/>
</dbReference>
<keyword evidence="1" id="KW-1133">Transmembrane helix</keyword>
<accession>A0ABT9ZLM0</accession>
<dbReference type="Proteomes" id="UP001234495">
    <property type="component" value="Unassembled WGS sequence"/>
</dbReference>
<proteinExistence type="predicted"/>
<reference evidence="2 3" key="1">
    <citation type="submission" date="2023-07" db="EMBL/GenBank/DDBJ databases">
        <title>Genomic Encyclopedia of Type Strains, Phase IV (KMG-IV): sequencing the most valuable type-strain genomes for metagenomic binning, comparative biology and taxonomic classification.</title>
        <authorList>
            <person name="Goeker M."/>
        </authorList>
    </citation>
    <scope>NUCLEOTIDE SEQUENCE [LARGE SCALE GENOMIC DNA]</scope>
    <source>
        <strain evidence="2 3">DSM 29005</strain>
    </source>
</reference>
<dbReference type="EMBL" id="JAUSUD010000032">
    <property type="protein sequence ID" value="MDQ0233168.1"/>
    <property type="molecule type" value="Genomic_DNA"/>
</dbReference>
<keyword evidence="1" id="KW-0472">Membrane</keyword>
<dbReference type="Pfam" id="PF09991">
    <property type="entry name" value="DUF2232"/>
    <property type="match status" value="1"/>
</dbReference>
<keyword evidence="1" id="KW-0812">Transmembrane</keyword>